<dbReference type="Gene3D" id="3.90.1300.10">
    <property type="entry name" value="Amidase signature (AS) domain"/>
    <property type="match status" value="1"/>
</dbReference>
<dbReference type="InterPro" id="IPR036928">
    <property type="entry name" value="AS_sf"/>
</dbReference>
<organism evidence="1 2">
    <name type="scientific">Morus notabilis</name>
    <dbReference type="NCBI Taxonomy" id="981085"/>
    <lineage>
        <taxon>Eukaryota</taxon>
        <taxon>Viridiplantae</taxon>
        <taxon>Streptophyta</taxon>
        <taxon>Embryophyta</taxon>
        <taxon>Tracheophyta</taxon>
        <taxon>Spermatophyta</taxon>
        <taxon>Magnoliopsida</taxon>
        <taxon>eudicotyledons</taxon>
        <taxon>Gunneridae</taxon>
        <taxon>Pentapetalae</taxon>
        <taxon>rosids</taxon>
        <taxon>fabids</taxon>
        <taxon>Rosales</taxon>
        <taxon>Moraceae</taxon>
        <taxon>Moreae</taxon>
        <taxon>Morus</taxon>
    </lineage>
</organism>
<name>W9SEA8_9ROSA</name>
<accession>W9SEA8</accession>
<dbReference type="Proteomes" id="UP000030645">
    <property type="component" value="Unassembled WGS sequence"/>
</dbReference>
<dbReference type="EMBL" id="KE346160">
    <property type="protein sequence ID" value="EXC28053.1"/>
    <property type="molecule type" value="Genomic_DNA"/>
</dbReference>
<evidence type="ECO:0000313" key="1">
    <source>
        <dbReference type="EMBL" id="EXC28053.1"/>
    </source>
</evidence>
<sequence>MGLFKTDQNVVYKPANEVDLSNDSSEFYLRANVKAPRMAGFLVKVFAWFLESRILGTLLLYVLKGNNLIHKLITDAELEEPPIYTPLHPFEDVKEQEVKCIEYDLSPQEKVEEAVNCMRMSFKNISEGVTASFRRWTILDYSRAYTSGELTPKVVAERFIEAVRESSNPPLQMSFFINSDAADILRQATESTFRYQQGFQHSLRRVAGLPTLKIGPQARLAVVSSMMVECVVRRLD</sequence>
<dbReference type="GO" id="GO:0016787">
    <property type="term" value="F:hydrolase activity"/>
    <property type="evidence" value="ECO:0007669"/>
    <property type="project" value="UniProtKB-KW"/>
</dbReference>
<keyword evidence="1" id="KW-0378">Hydrolase</keyword>
<reference evidence="2" key="1">
    <citation type="submission" date="2013-01" db="EMBL/GenBank/DDBJ databases">
        <title>Draft Genome Sequence of a Mulberry Tree, Morus notabilis C.K. Schneid.</title>
        <authorList>
            <person name="He N."/>
            <person name="Zhao S."/>
        </authorList>
    </citation>
    <scope>NUCLEOTIDE SEQUENCE</scope>
</reference>
<dbReference type="AlphaFoldDB" id="W9SEA8"/>
<gene>
    <name evidence="1" type="ORF">L484_022289</name>
</gene>
<protein>
    <submittedName>
        <fullName evidence="1">Fatty acid amide hydrolase</fullName>
    </submittedName>
</protein>
<dbReference type="eggNOG" id="KOG1211">
    <property type="taxonomic scope" value="Eukaryota"/>
</dbReference>
<keyword evidence="2" id="KW-1185">Reference proteome</keyword>
<dbReference type="STRING" id="981085.W9SEA8"/>
<evidence type="ECO:0000313" key="2">
    <source>
        <dbReference type="Proteomes" id="UP000030645"/>
    </source>
</evidence>
<proteinExistence type="predicted"/>